<name>A0A941B022_9ACTN</name>
<reference evidence="3" key="1">
    <citation type="submission" date="2021-04" db="EMBL/GenBank/DDBJ databases">
        <title>Genome seq and assembly of Streptomyces sp. RG38.</title>
        <authorList>
            <person name="Chhetri G."/>
        </authorList>
    </citation>
    <scope>NUCLEOTIDE SEQUENCE</scope>
    <source>
        <strain evidence="3">RG38</strain>
    </source>
</reference>
<dbReference type="PANTHER" id="PTHR42305">
    <property type="entry name" value="MEMBRANE PROTEIN RV1733C-RELATED"/>
    <property type="match status" value="1"/>
</dbReference>
<keyword evidence="2" id="KW-0472">Membrane</keyword>
<evidence type="ECO:0000256" key="2">
    <source>
        <dbReference type="SAM" id="Phobius"/>
    </source>
</evidence>
<sequence>MRTRVRGWRWRRNPLRRRSDVVEAWTVLIVALLLFIGVPLVGVYAAARAHDQAEQVAAVQRAQRHRVTATVVRTDPSSLPSEQTDGHASRATVRWHAPDGGTRTAGTEVPSGTRQGDVIGLWLDGKGRTVAPPTDDTAVWQHTVTVGTCTTLGAGLTVLLMHGGAYRLLQRHRLTGWEREWERTEPRWSHRRA</sequence>
<gene>
    <name evidence="3" type="ORF">J5Y05_09925</name>
</gene>
<keyword evidence="4" id="KW-1185">Reference proteome</keyword>
<feature type="transmembrane region" description="Helical" evidence="2">
    <location>
        <begin position="21"/>
        <end position="47"/>
    </location>
</feature>
<feature type="region of interest" description="Disordered" evidence="1">
    <location>
        <begin position="69"/>
        <end position="90"/>
    </location>
</feature>
<protein>
    <recommendedName>
        <fullName evidence="5">Integral membrane protein</fullName>
    </recommendedName>
</protein>
<proteinExistence type="predicted"/>
<comment type="caution">
    <text evidence="3">The sequence shown here is derived from an EMBL/GenBank/DDBJ whole genome shotgun (WGS) entry which is preliminary data.</text>
</comment>
<dbReference type="AlphaFoldDB" id="A0A941B022"/>
<dbReference type="EMBL" id="JAGPNL010000002">
    <property type="protein sequence ID" value="MBQ0826825.1"/>
    <property type="molecule type" value="Genomic_DNA"/>
</dbReference>
<keyword evidence="2" id="KW-1133">Transmembrane helix</keyword>
<evidence type="ECO:0000256" key="1">
    <source>
        <dbReference type="SAM" id="MobiDB-lite"/>
    </source>
</evidence>
<dbReference type="InterPro" id="IPR039708">
    <property type="entry name" value="MT1774/Rv1733c-like"/>
</dbReference>
<evidence type="ECO:0000313" key="3">
    <source>
        <dbReference type="EMBL" id="MBQ0826825.1"/>
    </source>
</evidence>
<evidence type="ECO:0000313" key="4">
    <source>
        <dbReference type="Proteomes" id="UP000677875"/>
    </source>
</evidence>
<keyword evidence="2" id="KW-0812">Transmembrane</keyword>
<dbReference type="PANTHER" id="PTHR42305:SF1">
    <property type="entry name" value="MEMBRANE PROTEIN RV1733C-RELATED"/>
    <property type="match status" value="1"/>
</dbReference>
<dbReference type="RefSeq" id="WP_210870453.1">
    <property type="nucleotide sequence ID" value="NZ_JAGPNL010000002.1"/>
</dbReference>
<evidence type="ECO:0008006" key="5">
    <source>
        <dbReference type="Google" id="ProtNLM"/>
    </source>
</evidence>
<organism evidence="3 4">
    <name type="scientific">Streptomyces tagetis</name>
    <dbReference type="NCBI Taxonomy" id="2820809"/>
    <lineage>
        <taxon>Bacteria</taxon>
        <taxon>Bacillati</taxon>
        <taxon>Actinomycetota</taxon>
        <taxon>Actinomycetes</taxon>
        <taxon>Kitasatosporales</taxon>
        <taxon>Streptomycetaceae</taxon>
        <taxon>Streptomyces</taxon>
    </lineage>
</organism>
<dbReference type="Proteomes" id="UP000677875">
    <property type="component" value="Unassembled WGS sequence"/>
</dbReference>
<accession>A0A941B022</accession>